<evidence type="ECO:0000313" key="1">
    <source>
        <dbReference type="EMBL" id="KAG2250797.1"/>
    </source>
</evidence>
<keyword evidence="2" id="KW-1185">Reference proteome</keyword>
<accession>A0A8X7PHH3</accession>
<gene>
    <name evidence="1" type="ORF">Bca52824_080933</name>
</gene>
<sequence>MACRTAKASAIRGDETNVSVAECCVDEIRSSMTQPNPAQLVEGFQAASVKTEEWA</sequence>
<proteinExistence type="predicted"/>
<dbReference type="OrthoDB" id="10462711at2759"/>
<evidence type="ECO:0000313" key="2">
    <source>
        <dbReference type="Proteomes" id="UP000886595"/>
    </source>
</evidence>
<dbReference type="EMBL" id="JAAMPC010000016">
    <property type="protein sequence ID" value="KAG2250797.1"/>
    <property type="molecule type" value="Genomic_DNA"/>
</dbReference>
<organism evidence="1 2">
    <name type="scientific">Brassica carinata</name>
    <name type="common">Ethiopian mustard</name>
    <name type="synonym">Abyssinian cabbage</name>
    <dbReference type="NCBI Taxonomy" id="52824"/>
    <lineage>
        <taxon>Eukaryota</taxon>
        <taxon>Viridiplantae</taxon>
        <taxon>Streptophyta</taxon>
        <taxon>Embryophyta</taxon>
        <taxon>Tracheophyta</taxon>
        <taxon>Spermatophyta</taxon>
        <taxon>Magnoliopsida</taxon>
        <taxon>eudicotyledons</taxon>
        <taxon>Gunneridae</taxon>
        <taxon>Pentapetalae</taxon>
        <taxon>rosids</taxon>
        <taxon>malvids</taxon>
        <taxon>Brassicales</taxon>
        <taxon>Brassicaceae</taxon>
        <taxon>Brassiceae</taxon>
        <taxon>Brassica</taxon>
    </lineage>
</organism>
<dbReference type="AlphaFoldDB" id="A0A8X7PHH3"/>
<dbReference type="Proteomes" id="UP000886595">
    <property type="component" value="Unassembled WGS sequence"/>
</dbReference>
<protein>
    <submittedName>
        <fullName evidence="1">Uncharacterized protein</fullName>
    </submittedName>
</protein>
<reference evidence="1 2" key="1">
    <citation type="submission" date="2020-02" db="EMBL/GenBank/DDBJ databases">
        <authorList>
            <person name="Ma Q."/>
            <person name="Huang Y."/>
            <person name="Song X."/>
            <person name="Pei D."/>
        </authorList>
    </citation>
    <scope>NUCLEOTIDE SEQUENCE [LARGE SCALE GENOMIC DNA]</scope>
    <source>
        <strain evidence="1">Sxm20200214</strain>
        <tissue evidence="1">Leaf</tissue>
    </source>
</reference>
<name>A0A8X7PHH3_BRACI</name>
<comment type="caution">
    <text evidence="1">The sequence shown here is derived from an EMBL/GenBank/DDBJ whole genome shotgun (WGS) entry which is preliminary data.</text>
</comment>